<organism evidence="2 3">
    <name type="scientific">Paractinoplanes pyxinae</name>
    <dbReference type="NCBI Taxonomy" id="2997416"/>
    <lineage>
        <taxon>Bacteria</taxon>
        <taxon>Bacillati</taxon>
        <taxon>Actinomycetota</taxon>
        <taxon>Actinomycetes</taxon>
        <taxon>Micromonosporales</taxon>
        <taxon>Micromonosporaceae</taxon>
        <taxon>Paractinoplanes</taxon>
    </lineage>
</organism>
<sequence length="122" mass="12617">MTVVPSVHGAGFSTAVTPKAALVRVTGDIDLDVIGALRDVLDNAVALRPVVIVDLVSAGTVDSLGLAVLTGARDATRRRGGDLVLVASNQFIRGVLTARRLQTAFRVFDTVPQAITAASGPR</sequence>
<dbReference type="InterPro" id="IPR036513">
    <property type="entry name" value="STAS_dom_sf"/>
</dbReference>
<dbReference type="RefSeq" id="WP_267568189.1">
    <property type="nucleotide sequence ID" value="NZ_JAPNTZ010000016.1"/>
</dbReference>
<dbReference type="EMBL" id="JAPNTZ010000016">
    <property type="protein sequence ID" value="MCY1143658.1"/>
    <property type="molecule type" value="Genomic_DNA"/>
</dbReference>
<keyword evidence="3" id="KW-1185">Reference proteome</keyword>
<feature type="domain" description="STAS" evidence="1">
    <location>
        <begin position="10"/>
        <end position="118"/>
    </location>
</feature>
<dbReference type="Pfam" id="PF01740">
    <property type="entry name" value="STAS"/>
    <property type="match status" value="1"/>
</dbReference>
<proteinExistence type="predicted"/>
<evidence type="ECO:0000313" key="3">
    <source>
        <dbReference type="Proteomes" id="UP001151002"/>
    </source>
</evidence>
<dbReference type="Gene3D" id="3.30.750.24">
    <property type="entry name" value="STAS domain"/>
    <property type="match status" value="1"/>
</dbReference>
<gene>
    <name evidence="2" type="ORF">OWR29_37130</name>
</gene>
<dbReference type="CDD" id="cd07043">
    <property type="entry name" value="STAS_anti-anti-sigma_factors"/>
    <property type="match status" value="1"/>
</dbReference>
<comment type="caution">
    <text evidence="2">The sequence shown here is derived from an EMBL/GenBank/DDBJ whole genome shotgun (WGS) entry which is preliminary data.</text>
</comment>
<accession>A0ABT4BAW5</accession>
<reference evidence="2" key="1">
    <citation type="submission" date="2022-11" db="EMBL/GenBank/DDBJ databases">
        <authorList>
            <person name="Somphong A."/>
            <person name="Phongsopitanun W."/>
        </authorList>
    </citation>
    <scope>NUCLEOTIDE SEQUENCE</scope>
    <source>
        <strain evidence="2">Pm04-4</strain>
    </source>
</reference>
<dbReference type="SUPFAM" id="SSF52091">
    <property type="entry name" value="SpoIIaa-like"/>
    <property type="match status" value="1"/>
</dbReference>
<dbReference type="Proteomes" id="UP001151002">
    <property type="component" value="Unassembled WGS sequence"/>
</dbReference>
<dbReference type="PANTHER" id="PTHR33495:SF2">
    <property type="entry name" value="ANTI-SIGMA FACTOR ANTAGONIST TM_1081-RELATED"/>
    <property type="match status" value="1"/>
</dbReference>
<evidence type="ECO:0000313" key="2">
    <source>
        <dbReference type="EMBL" id="MCY1143658.1"/>
    </source>
</evidence>
<dbReference type="InterPro" id="IPR002645">
    <property type="entry name" value="STAS_dom"/>
</dbReference>
<name>A0ABT4BAW5_9ACTN</name>
<evidence type="ECO:0000259" key="1">
    <source>
        <dbReference type="PROSITE" id="PS50801"/>
    </source>
</evidence>
<protein>
    <submittedName>
        <fullName evidence="2">STAS domain-containing protein</fullName>
    </submittedName>
</protein>
<dbReference type="PROSITE" id="PS50801">
    <property type="entry name" value="STAS"/>
    <property type="match status" value="1"/>
</dbReference>
<dbReference type="PANTHER" id="PTHR33495">
    <property type="entry name" value="ANTI-SIGMA FACTOR ANTAGONIST TM_1081-RELATED-RELATED"/>
    <property type="match status" value="1"/>
</dbReference>